<feature type="transmembrane region" description="Helical" evidence="1">
    <location>
        <begin position="55"/>
        <end position="76"/>
    </location>
</feature>
<keyword evidence="1" id="KW-0812">Transmembrane</keyword>
<dbReference type="HOGENOM" id="CLU_046025_4_0_1"/>
<feature type="transmembrane region" description="Helical" evidence="1">
    <location>
        <begin position="124"/>
        <end position="142"/>
    </location>
</feature>
<feature type="domain" description="DUF6534" evidence="2">
    <location>
        <begin position="184"/>
        <end position="272"/>
    </location>
</feature>
<dbReference type="OrthoDB" id="3206554at2759"/>
<organism evidence="3 4">
    <name type="scientific">Jaapia argillacea MUCL 33604</name>
    <dbReference type="NCBI Taxonomy" id="933084"/>
    <lineage>
        <taxon>Eukaryota</taxon>
        <taxon>Fungi</taxon>
        <taxon>Dikarya</taxon>
        <taxon>Basidiomycota</taxon>
        <taxon>Agaricomycotina</taxon>
        <taxon>Agaricomycetes</taxon>
        <taxon>Agaricomycetidae</taxon>
        <taxon>Jaapiales</taxon>
        <taxon>Jaapiaceae</taxon>
        <taxon>Jaapia</taxon>
    </lineage>
</organism>
<evidence type="ECO:0000259" key="2">
    <source>
        <dbReference type="Pfam" id="PF20152"/>
    </source>
</evidence>
<feature type="transmembrane region" description="Helical" evidence="1">
    <location>
        <begin position="247"/>
        <end position="268"/>
    </location>
</feature>
<dbReference type="PANTHER" id="PTHR40465:SF1">
    <property type="entry name" value="DUF6534 DOMAIN-CONTAINING PROTEIN"/>
    <property type="match status" value="1"/>
</dbReference>
<evidence type="ECO:0000256" key="1">
    <source>
        <dbReference type="SAM" id="Phobius"/>
    </source>
</evidence>
<dbReference type="EMBL" id="KL197743">
    <property type="protein sequence ID" value="KDQ52040.1"/>
    <property type="molecule type" value="Genomic_DNA"/>
</dbReference>
<reference evidence="4" key="1">
    <citation type="journal article" date="2014" name="Proc. Natl. Acad. Sci. U.S.A.">
        <title>Extensive sampling of basidiomycete genomes demonstrates inadequacy of the white-rot/brown-rot paradigm for wood decay fungi.</title>
        <authorList>
            <person name="Riley R."/>
            <person name="Salamov A.A."/>
            <person name="Brown D.W."/>
            <person name="Nagy L.G."/>
            <person name="Floudas D."/>
            <person name="Held B.W."/>
            <person name="Levasseur A."/>
            <person name="Lombard V."/>
            <person name="Morin E."/>
            <person name="Otillar R."/>
            <person name="Lindquist E.A."/>
            <person name="Sun H."/>
            <person name="LaButti K.M."/>
            <person name="Schmutz J."/>
            <person name="Jabbour D."/>
            <person name="Luo H."/>
            <person name="Baker S.E."/>
            <person name="Pisabarro A.G."/>
            <person name="Walton J.D."/>
            <person name="Blanchette R.A."/>
            <person name="Henrissat B."/>
            <person name="Martin F."/>
            <person name="Cullen D."/>
            <person name="Hibbett D.S."/>
            <person name="Grigoriev I.V."/>
        </authorList>
    </citation>
    <scope>NUCLEOTIDE SEQUENCE [LARGE SCALE GENOMIC DNA]</scope>
    <source>
        <strain evidence="4">MUCL 33604</strain>
    </source>
</reference>
<gene>
    <name evidence="3" type="ORF">JAAARDRAFT_73318</name>
</gene>
<feature type="transmembrane region" description="Helical" evidence="1">
    <location>
        <begin position="220"/>
        <end position="241"/>
    </location>
</feature>
<keyword evidence="4" id="KW-1185">Reference proteome</keyword>
<feature type="transmembrane region" description="Helical" evidence="1">
    <location>
        <begin position="96"/>
        <end position="117"/>
    </location>
</feature>
<keyword evidence="1" id="KW-1133">Transmembrane helix</keyword>
<dbReference type="InterPro" id="IPR045339">
    <property type="entry name" value="DUF6534"/>
</dbReference>
<proteinExistence type="predicted"/>
<feature type="transmembrane region" description="Helical" evidence="1">
    <location>
        <begin position="173"/>
        <end position="199"/>
    </location>
</feature>
<feature type="transmembrane region" description="Helical" evidence="1">
    <location>
        <begin position="12"/>
        <end position="34"/>
    </location>
</feature>
<dbReference type="InParanoid" id="A0A067PDY2"/>
<dbReference type="Proteomes" id="UP000027265">
    <property type="component" value="Unassembled WGS sequence"/>
</dbReference>
<dbReference type="STRING" id="933084.A0A067PDY2"/>
<keyword evidence="1" id="KW-0472">Membrane</keyword>
<dbReference type="AlphaFoldDB" id="A0A067PDY2"/>
<protein>
    <recommendedName>
        <fullName evidence="2">DUF6534 domain-containing protein</fullName>
    </recommendedName>
</protein>
<sequence>MSGIIDFLNDNAGLFVGPFVVSMIAQSFQLGFLVDHSITFWSRAKNEKPIIKIMVAFVSLIAVFQTSLSFYSVWRMCVVHHADWWTMLSMPWSDKLTNMITIWMACPVQAYLIWRCWMLTNKSLFTLLPLSGLLLGYIAISIDFTDTIFHYDYAIPPPPPGESPMANFSVPIIPSYVMSLMFPAILDVCVTTILLIFLLRAQSSIYTREFRRVVRRLIIISWEAALPPCACALVTVVLYMLECQYSYWSFFAQGVLGKLYVVSLFVTLNGRARLRPTEQDGFIVPDQGLQPVPGAHLPLPREHPTLPGASLPVVVVVSEKSNLEERYVHPGYPEDGSGTSWSS</sequence>
<evidence type="ECO:0000313" key="3">
    <source>
        <dbReference type="EMBL" id="KDQ52040.1"/>
    </source>
</evidence>
<dbReference type="PANTHER" id="PTHR40465">
    <property type="entry name" value="CHROMOSOME 1, WHOLE GENOME SHOTGUN SEQUENCE"/>
    <property type="match status" value="1"/>
</dbReference>
<name>A0A067PDY2_9AGAM</name>
<accession>A0A067PDY2</accession>
<evidence type="ECO:0000313" key="4">
    <source>
        <dbReference type="Proteomes" id="UP000027265"/>
    </source>
</evidence>
<dbReference type="Pfam" id="PF20152">
    <property type="entry name" value="DUF6534"/>
    <property type="match status" value="1"/>
</dbReference>